<feature type="region of interest" description="Disordered" evidence="1">
    <location>
        <begin position="240"/>
        <end position="267"/>
    </location>
</feature>
<sequence length="290" mass="29954">MARLSATLLLAALASAEYTTTVWVSKLGNSDKYGYVASVVNADAQHVTMMLDFDSSTNTSALNLGGFGGNYTFGPSSFILNQQLTQLVPEITGDSNLRVQCTQPAQGQSNDVVQCTQTNGDGFARFFRCNEDLTTQIQSRLPNITSTYLHTYGTGLWGSSGVETITWTLNFPEQAETTTQAWCTSDEIPASALTIPFTDKAGQYAVYQVVVTAGQEKLSAYSGPSVALSTITSASNGTVPGTTASAGSSGSVIASPTGSAPPESTGAAGKINAVAPALAGLGVAAVMGML</sequence>
<feature type="compositionally biased region" description="Low complexity" evidence="1">
    <location>
        <begin position="240"/>
        <end position="256"/>
    </location>
</feature>
<accession>A0A8H7J0W3</accession>
<organism evidence="3 4">
    <name type="scientific">Ascochyta lentis</name>
    <dbReference type="NCBI Taxonomy" id="205686"/>
    <lineage>
        <taxon>Eukaryota</taxon>
        <taxon>Fungi</taxon>
        <taxon>Dikarya</taxon>
        <taxon>Ascomycota</taxon>
        <taxon>Pezizomycotina</taxon>
        <taxon>Dothideomycetes</taxon>
        <taxon>Pleosporomycetidae</taxon>
        <taxon>Pleosporales</taxon>
        <taxon>Pleosporineae</taxon>
        <taxon>Didymellaceae</taxon>
        <taxon>Ascochyta</taxon>
    </lineage>
</organism>
<reference evidence="3" key="2">
    <citation type="submission" date="2020-09" db="EMBL/GenBank/DDBJ databases">
        <title>Reference genome assembly for Australian Ascochyta lentis isolate Al4.</title>
        <authorList>
            <person name="Lee R.C."/>
            <person name="Farfan-Caceres L.M."/>
            <person name="Debler J.W."/>
            <person name="Williams A.H."/>
            <person name="Henares B.M."/>
        </authorList>
    </citation>
    <scope>NUCLEOTIDE SEQUENCE</scope>
    <source>
        <strain evidence="3">Al4</strain>
    </source>
</reference>
<protein>
    <submittedName>
        <fullName evidence="3">Uncharacterized protein</fullName>
    </submittedName>
</protein>
<dbReference type="Proteomes" id="UP000651452">
    <property type="component" value="Unassembled WGS sequence"/>
</dbReference>
<proteinExistence type="predicted"/>
<keyword evidence="2" id="KW-0732">Signal</keyword>
<feature type="signal peptide" evidence="2">
    <location>
        <begin position="1"/>
        <end position="16"/>
    </location>
</feature>
<reference evidence="3" key="1">
    <citation type="submission" date="2018-12" db="EMBL/GenBank/DDBJ databases">
        <authorList>
            <person name="Syme R.A."/>
            <person name="Farfan-Caceres L."/>
            <person name="Lichtenzveig J."/>
        </authorList>
    </citation>
    <scope>NUCLEOTIDE SEQUENCE</scope>
    <source>
        <strain evidence="3">Al4</strain>
    </source>
</reference>
<evidence type="ECO:0000313" key="4">
    <source>
        <dbReference type="Proteomes" id="UP000651452"/>
    </source>
</evidence>
<gene>
    <name evidence="3" type="ORF">EKO04_007883</name>
</gene>
<name>A0A8H7J0W3_9PLEO</name>
<dbReference type="EMBL" id="RZGK01000014">
    <property type="protein sequence ID" value="KAF9694197.1"/>
    <property type="molecule type" value="Genomic_DNA"/>
</dbReference>
<dbReference type="OrthoDB" id="3776815at2759"/>
<comment type="caution">
    <text evidence="3">The sequence shown here is derived from an EMBL/GenBank/DDBJ whole genome shotgun (WGS) entry which is preliminary data.</text>
</comment>
<feature type="chain" id="PRO_5034164803" evidence="2">
    <location>
        <begin position="17"/>
        <end position="290"/>
    </location>
</feature>
<evidence type="ECO:0000313" key="3">
    <source>
        <dbReference type="EMBL" id="KAF9694197.1"/>
    </source>
</evidence>
<evidence type="ECO:0000256" key="1">
    <source>
        <dbReference type="SAM" id="MobiDB-lite"/>
    </source>
</evidence>
<dbReference type="AlphaFoldDB" id="A0A8H7J0W3"/>
<keyword evidence="4" id="KW-1185">Reference proteome</keyword>
<evidence type="ECO:0000256" key="2">
    <source>
        <dbReference type="SAM" id="SignalP"/>
    </source>
</evidence>